<dbReference type="OrthoDB" id="7042322at2759"/>
<accession>A0A6A6QXI4</accession>
<dbReference type="EMBL" id="MU004188">
    <property type="protein sequence ID" value="KAF2496373.1"/>
    <property type="molecule type" value="Genomic_DNA"/>
</dbReference>
<dbReference type="CDD" id="cd00609">
    <property type="entry name" value="AAT_like"/>
    <property type="match status" value="1"/>
</dbReference>
<reference evidence="2" key="1">
    <citation type="journal article" date="2020" name="Stud. Mycol.">
        <title>101 Dothideomycetes genomes: a test case for predicting lifestyles and emergence of pathogens.</title>
        <authorList>
            <person name="Haridas S."/>
            <person name="Albert R."/>
            <person name="Binder M."/>
            <person name="Bloem J."/>
            <person name="Labutti K."/>
            <person name="Salamov A."/>
            <person name="Andreopoulos B."/>
            <person name="Baker S."/>
            <person name="Barry K."/>
            <person name="Bills G."/>
            <person name="Bluhm B."/>
            <person name="Cannon C."/>
            <person name="Castanera R."/>
            <person name="Culley D."/>
            <person name="Daum C."/>
            <person name="Ezra D."/>
            <person name="Gonzalez J."/>
            <person name="Henrissat B."/>
            <person name="Kuo A."/>
            <person name="Liang C."/>
            <person name="Lipzen A."/>
            <person name="Lutzoni F."/>
            <person name="Magnuson J."/>
            <person name="Mondo S."/>
            <person name="Nolan M."/>
            <person name="Ohm R."/>
            <person name="Pangilinan J."/>
            <person name="Park H.-J."/>
            <person name="Ramirez L."/>
            <person name="Alfaro M."/>
            <person name="Sun H."/>
            <person name="Tritt A."/>
            <person name="Yoshinaga Y."/>
            <person name="Zwiers L.-H."/>
            <person name="Turgeon B."/>
            <person name="Goodwin S."/>
            <person name="Spatafora J."/>
            <person name="Crous P."/>
            <person name="Grigoriev I."/>
        </authorList>
    </citation>
    <scope>NUCLEOTIDE SEQUENCE</scope>
    <source>
        <strain evidence="2">CBS 269.34</strain>
    </source>
</reference>
<dbReference type="FunFam" id="3.40.640.10:FF:000080">
    <property type="entry name" value="Aminotransferase, putative"/>
    <property type="match status" value="1"/>
</dbReference>
<dbReference type="InterPro" id="IPR015424">
    <property type="entry name" value="PyrdxlP-dep_Trfase"/>
</dbReference>
<sequence length="472" mass="52067">MGSFTQDAELPHINLQLGWPTPSLFAREQLLKGSQSILSSPAETALALVYGPHPGYIPLRKEVAKWLSEIYSPASGPIDFSRIIISNGASCNLANILQKFADATYTRRIFMVEPTYFLACPIFEDGGFKGKLQGIPEDAEEGLDIEYLRRVLQEAESERAKAVPNPDDDVPRLKTGPNFPHVYKYIVYMVPTYSNPSAKTMSLHRRKQVVELAREYDALVVTDDVYDMLSWPADPALPDDAVGPIPPRLVDLDRSMPGRSDFGNTVSNGSFSKIVGPGVRVGWAESTKAFADLLGEVGSSSSGGNPGQLSSMFVHHMLAAGTLQTHIKNELIPTYRKRYYVLMSAIRKDLVPLGIEIEVGAPYQTSDSSQTTYTETVGGFFTYLRLPPGMPFAREVAAHAMEKYNLKVAFGHMFKVWGDNESTTKAESPRGFGHCVRLCWAWHTEEELIQGVRRLASVILEMREGAGASNGI</sequence>
<name>A0A6A6QXI4_9PEZI</name>
<dbReference type="Pfam" id="PF00155">
    <property type="entry name" value="Aminotran_1_2"/>
    <property type="match status" value="1"/>
</dbReference>
<dbReference type="PANTHER" id="PTHR42858">
    <property type="entry name" value="AMINOTRANSFERASE"/>
    <property type="match status" value="1"/>
</dbReference>
<keyword evidence="2" id="KW-0032">Aminotransferase</keyword>
<feature type="domain" description="Aminotransferase class I/classII large" evidence="1">
    <location>
        <begin position="48"/>
        <end position="453"/>
    </location>
</feature>
<gene>
    <name evidence="2" type="ORF">BU16DRAFT_375881</name>
</gene>
<keyword evidence="3" id="KW-1185">Reference proteome</keyword>
<evidence type="ECO:0000259" key="1">
    <source>
        <dbReference type="Pfam" id="PF00155"/>
    </source>
</evidence>
<dbReference type="GO" id="GO:0047536">
    <property type="term" value="F:2-aminoadipate transaminase activity"/>
    <property type="evidence" value="ECO:0007669"/>
    <property type="project" value="TreeGrafter"/>
</dbReference>
<keyword evidence="2" id="KW-0808">Transferase</keyword>
<dbReference type="Proteomes" id="UP000799750">
    <property type="component" value="Unassembled WGS sequence"/>
</dbReference>
<dbReference type="InterPro" id="IPR004839">
    <property type="entry name" value="Aminotransferase_I/II_large"/>
</dbReference>
<dbReference type="Gene3D" id="3.90.1150.10">
    <property type="entry name" value="Aspartate Aminotransferase, domain 1"/>
    <property type="match status" value="1"/>
</dbReference>
<dbReference type="AlphaFoldDB" id="A0A6A6QXI4"/>
<dbReference type="InterPro" id="IPR015421">
    <property type="entry name" value="PyrdxlP-dep_Trfase_major"/>
</dbReference>
<dbReference type="Gene3D" id="3.40.640.10">
    <property type="entry name" value="Type I PLP-dependent aspartate aminotransferase-like (Major domain)"/>
    <property type="match status" value="1"/>
</dbReference>
<dbReference type="GO" id="GO:0030170">
    <property type="term" value="F:pyridoxal phosphate binding"/>
    <property type="evidence" value="ECO:0007669"/>
    <property type="project" value="InterPro"/>
</dbReference>
<protein>
    <submittedName>
        <fullName evidence="2">Aminotransferase</fullName>
    </submittedName>
</protein>
<dbReference type="SUPFAM" id="SSF53383">
    <property type="entry name" value="PLP-dependent transferases"/>
    <property type="match status" value="1"/>
</dbReference>
<dbReference type="InterPro" id="IPR015422">
    <property type="entry name" value="PyrdxlP-dep_Trfase_small"/>
</dbReference>
<dbReference type="PANTHER" id="PTHR42858:SF1">
    <property type="entry name" value="LD15494P"/>
    <property type="match status" value="1"/>
</dbReference>
<proteinExistence type="predicted"/>
<evidence type="ECO:0000313" key="3">
    <source>
        <dbReference type="Proteomes" id="UP000799750"/>
    </source>
</evidence>
<evidence type="ECO:0000313" key="2">
    <source>
        <dbReference type="EMBL" id="KAF2496373.1"/>
    </source>
</evidence>
<organism evidence="2 3">
    <name type="scientific">Lophium mytilinum</name>
    <dbReference type="NCBI Taxonomy" id="390894"/>
    <lineage>
        <taxon>Eukaryota</taxon>
        <taxon>Fungi</taxon>
        <taxon>Dikarya</taxon>
        <taxon>Ascomycota</taxon>
        <taxon>Pezizomycotina</taxon>
        <taxon>Dothideomycetes</taxon>
        <taxon>Pleosporomycetidae</taxon>
        <taxon>Mytilinidiales</taxon>
        <taxon>Mytilinidiaceae</taxon>
        <taxon>Lophium</taxon>
    </lineage>
</organism>